<keyword evidence="4" id="KW-1185">Reference proteome</keyword>
<accession>A0AAF1AQI2</accession>
<dbReference type="EMBL" id="CP093345">
    <property type="protein sequence ID" value="WOG91483.1"/>
    <property type="molecule type" value="Genomic_DNA"/>
</dbReference>
<sequence>MKNISGMWFIVYAFVMSELSEALVKLPPNATLTAFLTFGDSLVDQGTNNDIKTIAKCNFPPYGLDFVGGIPTGRFSNAKTIPDLIAEALGIKELVPSYLDPNLQTADLLTGVSFASGATGYDPLTSKTAAVLSLPAQLELFKEYISKLKALVGEELAVNNDILISYFILGARKLQYDVPSYTDLLVDFASTFVQDLYDLGARRIAVSSAPPLGCLPVSRTLAGGLNRMCVDKFNQAAQLPGRPGLYHIMYNAKLSPKLDTLSNTLPQSKVVYIDIYNPLLNLIQNPQNYGFEVVDRGCCGTGTLEVSVLCNKLSPTCPDRTKFLFWDSAHPTETGFKLVVDQILAKYIDIIF</sequence>
<dbReference type="InterPro" id="IPR001087">
    <property type="entry name" value="GDSL"/>
</dbReference>
<proteinExistence type="inferred from homology"/>
<dbReference type="Gene3D" id="3.40.50.1110">
    <property type="entry name" value="SGNH hydrolase"/>
    <property type="match status" value="1"/>
</dbReference>
<reference evidence="3" key="2">
    <citation type="submission" date="2022-03" db="EMBL/GenBank/DDBJ databases">
        <title>Draft title - Genomic analysis of global carrot germplasm unveils the trajectory of domestication and the origin of high carotenoid orange carrot.</title>
        <authorList>
            <person name="Iorizzo M."/>
            <person name="Ellison S."/>
            <person name="Senalik D."/>
            <person name="Macko-Podgorni A."/>
            <person name="Grzebelus D."/>
            <person name="Bostan H."/>
            <person name="Rolling W."/>
            <person name="Curaba J."/>
            <person name="Simon P."/>
        </authorList>
    </citation>
    <scope>NUCLEOTIDE SEQUENCE</scope>
    <source>
        <tissue evidence="3">Leaf</tissue>
    </source>
</reference>
<dbReference type="InterPro" id="IPR036514">
    <property type="entry name" value="SGNH_hydro_sf"/>
</dbReference>
<gene>
    <name evidence="3" type="ORF">DCAR_0310732</name>
</gene>
<feature type="chain" id="PRO_5041960340" description="GDSL esterase/lipase EXL3" evidence="2">
    <location>
        <begin position="23"/>
        <end position="352"/>
    </location>
</feature>
<evidence type="ECO:0000313" key="4">
    <source>
        <dbReference type="Proteomes" id="UP000077755"/>
    </source>
</evidence>
<dbReference type="PANTHER" id="PTHR45642:SF95">
    <property type="entry name" value="GDSL-LIKE LIPASE_ACYLHYDROLASE FAMILY PROTEIN, EXPRESSED"/>
    <property type="match status" value="1"/>
</dbReference>
<dbReference type="AlphaFoldDB" id="A0AAF1AQI2"/>
<dbReference type="GO" id="GO:0016788">
    <property type="term" value="F:hydrolase activity, acting on ester bonds"/>
    <property type="evidence" value="ECO:0007669"/>
    <property type="project" value="InterPro"/>
</dbReference>
<reference evidence="3" key="1">
    <citation type="journal article" date="2016" name="Nat. Genet.">
        <title>A high-quality carrot genome assembly provides new insights into carotenoid accumulation and asterid genome evolution.</title>
        <authorList>
            <person name="Iorizzo M."/>
            <person name="Ellison S."/>
            <person name="Senalik D."/>
            <person name="Zeng P."/>
            <person name="Satapoomin P."/>
            <person name="Huang J."/>
            <person name="Bowman M."/>
            <person name="Iovene M."/>
            <person name="Sanseverino W."/>
            <person name="Cavagnaro P."/>
            <person name="Yildiz M."/>
            <person name="Macko-Podgorni A."/>
            <person name="Moranska E."/>
            <person name="Grzebelus E."/>
            <person name="Grzebelus D."/>
            <person name="Ashrafi H."/>
            <person name="Zheng Z."/>
            <person name="Cheng S."/>
            <person name="Spooner D."/>
            <person name="Van Deynze A."/>
            <person name="Simon P."/>
        </authorList>
    </citation>
    <scope>NUCLEOTIDE SEQUENCE</scope>
    <source>
        <tissue evidence="3">Leaf</tissue>
    </source>
</reference>
<evidence type="ECO:0008006" key="5">
    <source>
        <dbReference type="Google" id="ProtNLM"/>
    </source>
</evidence>
<name>A0AAF1AQI2_DAUCS</name>
<dbReference type="Proteomes" id="UP000077755">
    <property type="component" value="Chromosome 3"/>
</dbReference>
<dbReference type="Pfam" id="PF00657">
    <property type="entry name" value="Lipase_GDSL"/>
    <property type="match status" value="1"/>
</dbReference>
<organism evidence="3 4">
    <name type="scientific">Daucus carota subsp. sativus</name>
    <name type="common">Carrot</name>
    <dbReference type="NCBI Taxonomy" id="79200"/>
    <lineage>
        <taxon>Eukaryota</taxon>
        <taxon>Viridiplantae</taxon>
        <taxon>Streptophyta</taxon>
        <taxon>Embryophyta</taxon>
        <taxon>Tracheophyta</taxon>
        <taxon>Spermatophyta</taxon>
        <taxon>Magnoliopsida</taxon>
        <taxon>eudicotyledons</taxon>
        <taxon>Gunneridae</taxon>
        <taxon>Pentapetalae</taxon>
        <taxon>asterids</taxon>
        <taxon>campanulids</taxon>
        <taxon>Apiales</taxon>
        <taxon>Apiaceae</taxon>
        <taxon>Apioideae</taxon>
        <taxon>Scandiceae</taxon>
        <taxon>Daucinae</taxon>
        <taxon>Daucus</taxon>
        <taxon>Daucus sect. Daucus</taxon>
    </lineage>
</organism>
<evidence type="ECO:0000313" key="3">
    <source>
        <dbReference type="EMBL" id="WOG91483.1"/>
    </source>
</evidence>
<dbReference type="FunFam" id="3.40.50.1110:FF:000003">
    <property type="entry name" value="GDSL esterase/lipase APG"/>
    <property type="match status" value="1"/>
</dbReference>
<dbReference type="CDD" id="cd01837">
    <property type="entry name" value="SGNH_plant_lipase_like"/>
    <property type="match status" value="1"/>
</dbReference>
<keyword evidence="2" id="KW-0732">Signal</keyword>
<dbReference type="InterPro" id="IPR035669">
    <property type="entry name" value="SGNH_plant_lipase-like"/>
</dbReference>
<dbReference type="InterPro" id="IPR050592">
    <property type="entry name" value="GDSL_lipolytic_enzyme"/>
</dbReference>
<protein>
    <recommendedName>
        <fullName evidence="5">GDSL esterase/lipase EXL3</fullName>
    </recommendedName>
</protein>
<evidence type="ECO:0000256" key="1">
    <source>
        <dbReference type="ARBA" id="ARBA00008668"/>
    </source>
</evidence>
<dbReference type="PANTHER" id="PTHR45642">
    <property type="entry name" value="GDSL ESTERASE/LIPASE EXL3"/>
    <property type="match status" value="1"/>
</dbReference>
<evidence type="ECO:0000256" key="2">
    <source>
        <dbReference type="SAM" id="SignalP"/>
    </source>
</evidence>
<dbReference type="GO" id="GO:0005576">
    <property type="term" value="C:extracellular region"/>
    <property type="evidence" value="ECO:0007669"/>
    <property type="project" value="TreeGrafter"/>
</dbReference>
<comment type="similarity">
    <text evidence="1">Belongs to the 'GDSL' lipolytic enzyme family.</text>
</comment>
<feature type="signal peptide" evidence="2">
    <location>
        <begin position="1"/>
        <end position="22"/>
    </location>
</feature>